<dbReference type="AlphaFoldDB" id="A0A2C9W6K2"/>
<proteinExistence type="predicted"/>
<evidence type="ECO:0000313" key="1">
    <source>
        <dbReference type="EMBL" id="OAY54935.1"/>
    </source>
</evidence>
<dbReference type="EMBL" id="CM004389">
    <property type="protein sequence ID" value="OAY54935.1"/>
    <property type="molecule type" value="Genomic_DNA"/>
</dbReference>
<organism evidence="1">
    <name type="scientific">Manihot esculenta</name>
    <name type="common">Cassava</name>
    <name type="synonym">Jatropha manihot</name>
    <dbReference type="NCBI Taxonomy" id="3983"/>
    <lineage>
        <taxon>Eukaryota</taxon>
        <taxon>Viridiplantae</taxon>
        <taxon>Streptophyta</taxon>
        <taxon>Embryophyta</taxon>
        <taxon>Tracheophyta</taxon>
        <taxon>Spermatophyta</taxon>
        <taxon>Magnoliopsida</taxon>
        <taxon>eudicotyledons</taxon>
        <taxon>Gunneridae</taxon>
        <taxon>Pentapetalae</taxon>
        <taxon>rosids</taxon>
        <taxon>fabids</taxon>
        <taxon>Malpighiales</taxon>
        <taxon>Euphorbiaceae</taxon>
        <taxon>Crotonoideae</taxon>
        <taxon>Manihoteae</taxon>
        <taxon>Manihot</taxon>
    </lineage>
</organism>
<protein>
    <submittedName>
        <fullName evidence="1">Uncharacterized protein</fullName>
    </submittedName>
</protein>
<accession>A0A2C9W6K2</accession>
<name>A0A2C9W6K2_MANES</name>
<reference evidence="1" key="1">
    <citation type="submission" date="2016-02" db="EMBL/GenBank/DDBJ databases">
        <title>WGS assembly of Manihot esculenta.</title>
        <authorList>
            <person name="Bredeson J.V."/>
            <person name="Prochnik S.E."/>
            <person name="Lyons J.B."/>
            <person name="Schmutz J."/>
            <person name="Grimwood J."/>
            <person name="Vrebalov J."/>
            <person name="Bart R.S."/>
            <person name="Amuge T."/>
            <person name="Ferguson M.E."/>
            <person name="Green R."/>
            <person name="Putnam N."/>
            <person name="Stites J."/>
            <person name="Rounsley S."/>
            <person name="Rokhsar D.S."/>
        </authorList>
    </citation>
    <scope>NUCLEOTIDE SEQUENCE [LARGE SCALE GENOMIC DNA]</scope>
    <source>
        <tissue evidence="1">Leaf</tissue>
    </source>
</reference>
<gene>
    <name evidence="1" type="ORF">MANES_03G113900</name>
</gene>
<sequence length="43" mass="4839">MSLGTEIVLAVVGLWAMFVRPEVLKFAGEMLMQVMTSAIWRLI</sequence>